<feature type="non-terminal residue" evidence="1">
    <location>
        <position position="1"/>
    </location>
</feature>
<feature type="non-terminal residue" evidence="1">
    <location>
        <position position="150"/>
    </location>
</feature>
<reference evidence="1 2" key="1">
    <citation type="submission" date="2020-01" db="EMBL/GenBank/DDBJ databases">
        <title>Insect and environment-associated Actinomycetes.</title>
        <authorList>
            <person name="Currrie C."/>
            <person name="Chevrette M."/>
            <person name="Carlson C."/>
            <person name="Stubbendieck R."/>
            <person name="Wendt-Pienkowski E."/>
        </authorList>
    </citation>
    <scope>NUCLEOTIDE SEQUENCE [LARGE SCALE GENOMIC DNA]</scope>
    <source>
        <strain evidence="1 2">SID7739</strain>
    </source>
</reference>
<dbReference type="EMBL" id="JAAGMQ010000905">
    <property type="protein sequence ID" value="NEC37516.1"/>
    <property type="molecule type" value="Genomic_DNA"/>
</dbReference>
<name>A0A6G3TLV8_9ACTN</name>
<dbReference type="Proteomes" id="UP000475666">
    <property type="component" value="Unassembled WGS sequence"/>
</dbReference>
<organism evidence="1 2">
    <name type="scientific">Streptomyces rubrogriseus</name>
    <dbReference type="NCBI Taxonomy" id="194673"/>
    <lineage>
        <taxon>Bacteria</taxon>
        <taxon>Bacillati</taxon>
        <taxon>Actinomycetota</taxon>
        <taxon>Actinomycetes</taxon>
        <taxon>Kitasatosporales</taxon>
        <taxon>Streptomycetaceae</taxon>
        <taxon>Streptomyces</taxon>
        <taxon>Streptomyces violaceoruber group</taxon>
    </lineage>
</organism>
<dbReference type="AlphaFoldDB" id="A0A6G3TLV8"/>
<protein>
    <submittedName>
        <fullName evidence="1">Cation-translocating P-type ATPase</fullName>
    </submittedName>
</protein>
<evidence type="ECO:0000313" key="1">
    <source>
        <dbReference type="EMBL" id="NEC37516.1"/>
    </source>
</evidence>
<gene>
    <name evidence="1" type="ORF">G3I66_30710</name>
</gene>
<sequence length="150" mass="15364">GSVAGAAATLLVKHDLAEAAEAVLAGSPKAARYGPAAFHAVLSAALSRTGVLVRDPGRLRQLEMARTVVLHPSALRVPDAGADPWTEDVLDAARRAGLRVVMVEDPALADFTGLADQVVGAHRPLADVVAELRAEGGVVTVVRPLPGDDG</sequence>
<proteinExistence type="predicted"/>
<evidence type="ECO:0000313" key="2">
    <source>
        <dbReference type="Proteomes" id="UP000475666"/>
    </source>
</evidence>
<comment type="caution">
    <text evidence="1">The sequence shown here is derived from an EMBL/GenBank/DDBJ whole genome shotgun (WGS) entry which is preliminary data.</text>
</comment>
<accession>A0A6G3TLV8</accession>